<evidence type="ECO:0008006" key="3">
    <source>
        <dbReference type="Google" id="ProtNLM"/>
    </source>
</evidence>
<accession>A0ABD5RZF2</accession>
<sequence length="164" mass="17533">MISDGYGYRRSCKHCGVKPFSEGPHHGSGCVRHQSTTATESELALSKECRHCGVRPFVAGPHHADDCLRYFDVESTGALADADADEGVRVVDPSERATLDGVLAAFESAEVPLLTAEEVAERLDRSPEAASSALNRLADRGDLYRKRLGSGATVFLLLDEGGST</sequence>
<organism evidence="1 2">
    <name type="scientific">Halobium palmae</name>
    <dbReference type="NCBI Taxonomy" id="1776492"/>
    <lineage>
        <taxon>Archaea</taxon>
        <taxon>Methanobacteriati</taxon>
        <taxon>Methanobacteriota</taxon>
        <taxon>Stenosarchaea group</taxon>
        <taxon>Halobacteria</taxon>
        <taxon>Halobacteriales</taxon>
        <taxon>Haloferacaceae</taxon>
        <taxon>Halobium</taxon>
    </lineage>
</organism>
<gene>
    <name evidence="1" type="ORF">ACFQE1_09520</name>
</gene>
<dbReference type="Proteomes" id="UP001596328">
    <property type="component" value="Unassembled WGS sequence"/>
</dbReference>
<dbReference type="EMBL" id="JBHSWU010000227">
    <property type="protein sequence ID" value="MFC6724609.1"/>
    <property type="molecule type" value="Genomic_DNA"/>
</dbReference>
<evidence type="ECO:0000313" key="2">
    <source>
        <dbReference type="Proteomes" id="UP001596328"/>
    </source>
</evidence>
<name>A0ABD5RZF2_9EURY</name>
<keyword evidence="2" id="KW-1185">Reference proteome</keyword>
<dbReference type="AlphaFoldDB" id="A0ABD5RZF2"/>
<proteinExistence type="predicted"/>
<reference evidence="1 2" key="1">
    <citation type="journal article" date="2019" name="Int. J. Syst. Evol. Microbiol.">
        <title>The Global Catalogue of Microorganisms (GCM) 10K type strain sequencing project: providing services to taxonomists for standard genome sequencing and annotation.</title>
        <authorList>
            <consortium name="The Broad Institute Genomics Platform"/>
            <consortium name="The Broad Institute Genome Sequencing Center for Infectious Disease"/>
            <person name="Wu L."/>
            <person name="Ma J."/>
        </authorList>
    </citation>
    <scope>NUCLEOTIDE SEQUENCE [LARGE SCALE GENOMIC DNA]</scope>
    <source>
        <strain evidence="1 2">NBRC 111368</strain>
    </source>
</reference>
<protein>
    <recommendedName>
        <fullName evidence="3">MarR family transcriptional regulator</fullName>
    </recommendedName>
</protein>
<evidence type="ECO:0000313" key="1">
    <source>
        <dbReference type="EMBL" id="MFC6724609.1"/>
    </source>
</evidence>
<comment type="caution">
    <text evidence="1">The sequence shown here is derived from an EMBL/GenBank/DDBJ whole genome shotgun (WGS) entry which is preliminary data.</text>
</comment>